<sequence>MNGKRLSRRTFLKNGLFALKALVALAGAGGLYSIFGERFWIQIKRVRLAYRRFPSSFAGMRIVQFSDTHIGKYYSLKRLEEVVELVQKQKPDLICFTGDLFDSKFGEVSDDVIPILARLQAQLGKFAVLGNHDMRLNAKRVVDVLERSGFTVLINGSRSIVRGLERMQVVGIDEMFHGQPDLPLALKGVGKDDFVLLLAHEPDFADTALAFPVDLQLSGHSHGGQIRIPFYGSIFIPDLAQKYPMGLYSFAGSEFHVYTNRGIGTTLFPIRFNCRPEITVFDLETKQM</sequence>
<proteinExistence type="predicted"/>
<reference evidence="3" key="1">
    <citation type="submission" date="2016-07" db="EMBL/GenBank/DDBJ databases">
        <authorList>
            <person name="Florea S."/>
            <person name="Webb J.S."/>
            <person name="Jaromczyk J."/>
            <person name="Schardl C.L."/>
        </authorList>
    </citation>
    <scope>NUCLEOTIDE SEQUENCE [LARGE SCALE GENOMIC DNA]</scope>
    <source>
        <strain evidence="3">CY1</strain>
    </source>
</reference>
<feature type="domain" description="Calcineurin-like phosphoesterase" evidence="1">
    <location>
        <begin position="60"/>
        <end position="223"/>
    </location>
</feature>
<name>A0A1V4HIE6_9BACL</name>
<dbReference type="RefSeq" id="WP_079414122.1">
    <property type="nucleotide sequence ID" value="NZ_MBTG01000015.1"/>
</dbReference>
<dbReference type="GO" id="GO:0008758">
    <property type="term" value="F:UDP-2,3-diacylglucosamine hydrolase activity"/>
    <property type="evidence" value="ECO:0007669"/>
    <property type="project" value="TreeGrafter"/>
</dbReference>
<dbReference type="InterPro" id="IPR029052">
    <property type="entry name" value="Metallo-depent_PP-like"/>
</dbReference>
<dbReference type="OrthoDB" id="9780884at2"/>
<evidence type="ECO:0000313" key="2">
    <source>
        <dbReference type="EMBL" id="OPH56660.1"/>
    </source>
</evidence>
<organism evidence="2 3">
    <name type="scientific">Paenibacillus ferrarius</name>
    <dbReference type="NCBI Taxonomy" id="1469647"/>
    <lineage>
        <taxon>Bacteria</taxon>
        <taxon>Bacillati</taxon>
        <taxon>Bacillota</taxon>
        <taxon>Bacilli</taxon>
        <taxon>Bacillales</taxon>
        <taxon>Paenibacillaceae</taxon>
        <taxon>Paenibacillus</taxon>
    </lineage>
</organism>
<dbReference type="EMBL" id="MBTG01000015">
    <property type="protein sequence ID" value="OPH56660.1"/>
    <property type="molecule type" value="Genomic_DNA"/>
</dbReference>
<dbReference type="Pfam" id="PF00149">
    <property type="entry name" value="Metallophos"/>
    <property type="match status" value="1"/>
</dbReference>
<comment type="caution">
    <text evidence="2">The sequence shown here is derived from an EMBL/GenBank/DDBJ whole genome shotgun (WGS) entry which is preliminary data.</text>
</comment>
<dbReference type="InterPro" id="IPR006311">
    <property type="entry name" value="TAT_signal"/>
</dbReference>
<dbReference type="AlphaFoldDB" id="A0A1V4HIE6"/>
<evidence type="ECO:0000313" key="3">
    <source>
        <dbReference type="Proteomes" id="UP000190626"/>
    </source>
</evidence>
<dbReference type="Proteomes" id="UP000190626">
    <property type="component" value="Unassembled WGS sequence"/>
</dbReference>
<dbReference type="InterPro" id="IPR004843">
    <property type="entry name" value="Calcineurin-like_PHP"/>
</dbReference>
<keyword evidence="3" id="KW-1185">Reference proteome</keyword>
<dbReference type="GO" id="GO:0009245">
    <property type="term" value="P:lipid A biosynthetic process"/>
    <property type="evidence" value="ECO:0007669"/>
    <property type="project" value="TreeGrafter"/>
</dbReference>
<dbReference type="PANTHER" id="PTHR31302">
    <property type="entry name" value="TRANSMEMBRANE PROTEIN WITH METALLOPHOSPHOESTERASE DOMAIN-RELATED"/>
    <property type="match status" value="1"/>
</dbReference>
<accession>A0A1V4HIE6</accession>
<dbReference type="CDD" id="cd07385">
    <property type="entry name" value="MPP_YkuE_C"/>
    <property type="match status" value="1"/>
</dbReference>
<dbReference type="PANTHER" id="PTHR31302:SF25">
    <property type="entry name" value="PHOSPHOESTERASE"/>
    <property type="match status" value="1"/>
</dbReference>
<dbReference type="SUPFAM" id="SSF56300">
    <property type="entry name" value="Metallo-dependent phosphatases"/>
    <property type="match status" value="1"/>
</dbReference>
<dbReference type="PROSITE" id="PS51318">
    <property type="entry name" value="TAT"/>
    <property type="match status" value="1"/>
</dbReference>
<dbReference type="Gene3D" id="3.60.21.10">
    <property type="match status" value="1"/>
</dbReference>
<protein>
    <recommendedName>
        <fullName evidence="1">Calcineurin-like phosphoesterase domain-containing protein</fullName>
    </recommendedName>
</protein>
<evidence type="ECO:0000259" key="1">
    <source>
        <dbReference type="Pfam" id="PF00149"/>
    </source>
</evidence>
<gene>
    <name evidence="2" type="ORF">BC351_27350</name>
</gene>
<dbReference type="InterPro" id="IPR051158">
    <property type="entry name" value="Metallophosphoesterase_sf"/>
</dbReference>
<dbReference type="GO" id="GO:0016020">
    <property type="term" value="C:membrane"/>
    <property type="evidence" value="ECO:0007669"/>
    <property type="project" value="GOC"/>
</dbReference>